<gene>
    <name evidence="3" type="ORF">ACFPN1_13490</name>
</gene>
<accession>A0ABW0SQ03</accession>
<dbReference type="Gene3D" id="1.20.1270.180">
    <property type="match status" value="1"/>
</dbReference>
<protein>
    <submittedName>
        <fullName evidence="3">Lysozyme inhibitor LprI family protein</fullName>
    </submittedName>
</protein>
<dbReference type="EMBL" id="JBHSNM010000005">
    <property type="protein sequence ID" value="MFC5571074.1"/>
    <property type="molecule type" value="Genomic_DNA"/>
</dbReference>
<name>A0ABW0SQ03_9GAMM</name>
<keyword evidence="1" id="KW-0732">Signal</keyword>
<evidence type="ECO:0000313" key="4">
    <source>
        <dbReference type="Proteomes" id="UP001596036"/>
    </source>
</evidence>
<dbReference type="Pfam" id="PF07007">
    <property type="entry name" value="LprI"/>
    <property type="match status" value="1"/>
</dbReference>
<dbReference type="InterPro" id="IPR009739">
    <property type="entry name" value="LprI-like_N"/>
</dbReference>
<feature type="domain" description="Lysozyme inhibitor LprI-like N-terminal" evidence="2">
    <location>
        <begin position="73"/>
        <end position="163"/>
    </location>
</feature>
<reference evidence="4" key="1">
    <citation type="journal article" date="2019" name="Int. J. Syst. Evol. Microbiol.">
        <title>The Global Catalogue of Microorganisms (GCM) 10K type strain sequencing project: providing services to taxonomists for standard genome sequencing and annotation.</title>
        <authorList>
            <consortium name="The Broad Institute Genomics Platform"/>
            <consortium name="The Broad Institute Genome Sequencing Center for Infectious Disease"/>
            <person name="Wu L."/>
            <person name="Ma J."/>
        </authorList>
    </citation>
    <scope>NUCLEOTIDE SEQUENCE [LARGE SCALE GENOMIC DNA]</scope>
    <source>
        <strain evidence="4">KACC 11407</strain>
    </source>
</reference>
<keyword evidence="4" id="KW-1185">Reference proteome</keyword>
<feature type="chain" id="PRO_5046203237" evidence="1">
    <location>
        <begin position="25"/>
        <end position="351"/>
    </location>
</feature>
<evidence type="ECO:0000259" key="2">
    <source>
        <dbReference type="Pfam" id="PF07007"/>
    </source>
</evidence>
<dbReference type="PANTHER" id="PTHR39176">
    <property type="entry name" value="PERIPLASMIC PROTEIN-RELATED"/>
    <property type="match status" value="1"/>
</dbReference>
<dbReference type="Proteomes" id="UP001596036">
    <property type="component" value="Unassembled WGS sequence"/>
</dbReference>
<evidence type="ECO:0000256" key="1">
    <source>
        <dbReference type="SAM" id="SignalP"/>
    </source>
</evidence>
<feature type="signal peptide" evidence="1">
    <location>
        <begin position="1"/>
        <end position="24"/>
    </location>
</feature>
<dbReference type="PANTHER" id="PTHR39176:SF1">
    <property type="entry name" value="PERIPLASMIC PROTEIN"/>
    <property type="match status" value="1"/>
</dbReference>
<organism evidence="3 4">
    <name type="scientific">Lysobacter yangpyeongensis</name>
    <dbReference type="NCBI Taxonomy" id="346182"/>
    <lineage>
        <taxon>Bacteria</taxon>
        <taxon>Pseudomonadati</taxon>
        <taxon>Pseudomonadota</taxon>
        <taxon>Gammaproteobacteria</taxon>
        <taxon>Lysobacterales</taxon>
        <taxon>Lysobacteraceae</taxon>
        <taxon>Lysobacter</taxon>
    </lineage>
</organism>
<proteinExistence type="predicted"/>
<comment type="caution">
    <text evidence="3">The sequence shown here is derived from an EMBL/GenBank/DDBJ whole genome shotgun (WGS) entry which is preliminary data.</text>
</comment>
<dbReference type="RefSeq" id="WP_386755637.1">
    <property type="nucleotide sequence ID" value="NZ_JBHSNM010000005.1"/>
</dbReference>
<evidence type="ECO:0000313" key="3">
    <source>
        <dbReference type="EMBL" id="MFC5571074.1"/>
    </source>
</evidence>
<dbReference type="PROSITE" id="PS51257">
    <property type="entry name" value="PROKAR_LIPOPROTEIN"/>
    <property type="match status" value="1"/>
</dbReference>
<sequence length="351" mass="37622">MSVKTVSPLLAVLLLVACDSAAMGAPATVSADTAKAAPAEAATAQRQSERPDGGSAIVATEADAFLRDSYHECAAHTGGSTWDVQACIEKEFEYQDDRLNAAYRKVMAKLVDQERSRLRSEERRWISDRDSTCSWDAHSEGQAQRIEANVCALQKTAKRAAELEEREIAGANEAAAAGSQDALQRAAVMATERLGGELARVAVSGDAAPMAAVIRYRAKGVSREVPACSLSIVEGLPDHPVVTAENDALIACPLASDAAAAREQTTLTFKGNRIRVSNDADNGNDTFELQRLDGAWYVTDASFAHPVEDPATGDIVVVNEKAAYSPESWKIKVSDYSYDAIEPHLVIRTIE</sequence>